<evidence type="ECO:0000313" key="10">
    <source>
        <dbReference type="EMBL" id="GIX78488.1"/>
    </source>
</evidence>
<dbReference type="InterPro" id="IPR000649">
    <property type="entry name" value="IF-2B-related"/>
</dbReference>
<dbReference type="Proteomes" id="UP001054945">
    <property type="component" value="Unassembled WGS sequence"/>
</dbReference>
<dbReference type="GO" id="GO:0005085">
    <property type="term" value="F:guanyl-nucleotide exchange factor activity"/>
    <property type="evidence" value="ECO:0007669"/>
    <property type="project" value="TreeGrafter"/>
</dbReference>
<dbReference type="Gene3D" id="3.40.50.10470">
    <property type="entry name" value="Translation initiation factor eif-2b, domain 2"/>
    <property type="match status" value="1"/>
</dbReference>
<evidence type="ECO:0000256" key="4">
    <source>
        <dbReference type="ARBA" id="ARBA00022540"/>
    </source>
</evidence>
<name>A0AAV4N232_CAEEX</name>
<accession>A0AAV4N232</accession>
<keyword evidence="11" id="KW-1185">Reference proteome</keyword>
<comment type="subcellular location">
    <subcellularLocation>
        <location evidence="1">Cytoplasm</location>
        <location evidence="1">Cytosol</location>
    </subcellularLocation>
</comment>
<organism evidence="10 11">
    <name type="scientific">Caerostris extrusa</name>
    <name type="common">Bark spider</name>
    <name type="synonym">Caerostris bankana</name>
    <dbReference type="NCBI Taxonomy" id="172846"/>
    <lineage>
        <taxon>Eukaryota</taxon>
        <taxon>Metazoa</taxon>
        <taxon>Ecdysozoa</taxon>
        <taxon>Arthropoda</taxon>
        <taxon>Chelicerata</taxon>
        <taxon>Arachnida</taxon>
        <taxon>Araneae</taxon>
        <taxon>Araneomorphae</taxon>
        <taxon>Entelegynae</taxon>
        <taxon>Araneoidea</taxon>
        <taxon>Araneidae</taxon>
        <taxon>Caerostris</taxon>
    </lineage>
</organism>
<evidence type="ECO:0000256" key="8">
    <source>
        <dbReference type="ARBA" id="ARBA00046432"/>
    </source>
</evidence>
<dbReference type="InterPro" id="IPR037171">
    <property type="entry name" value="NagB/RpiA_transferase-like"/>
</dbReference>
<dbReference type="SUPFAM" id="SSF100950">
    <property type="entry name" value="NagB/RpiA/CoA transferase-like"/>
    <property type="match status" value="1"/>
</dbReference>
<gene>
    <name evidence="10" type="primary">Eif2b2</name>
    <name evidence="10" type="ORF">CEXT_182161</name>
</gene>
<comment type="caution">
    <text evidence="10">The sequence shown here is derived from an EMBL/GenBank/DDBJ whole genome shotgun (WGS) entry which is preliminary data.</text>
</comment>
<comment type="subunit">
    <text evidence="8">Component of the translation initiation factor 2B (eIF2B) complex which is a heterodecamer of two sets of five different subunits: alpha, beta, gamma, delta and epsilon. Subunits alpha, beta and delta comprise a regulatory subcomplex and subunits epsilon and gamma comprise a catalytic subcomplex. Within the complex, the hexameric regulatory complex resides at the center, with the two heterodimeric catalytic subcomplexes bound on opposite sides.</text>
</comment>
<dbReference type="PANTHER" id="PTHR45859">
    <property type="entry name" value="TRANSLATION INITIATION FACTOR EIF-2B SUBUNIT BETA"/>
    <property type="match status" value="1"/>
</dbReference>
<sequence>MSEQENIPEEEQVQFDINKNVEVFLQSLKKRNIKYSSDIASETIKLLEKIVTNSDWKAAKDLMQIIRNIGKVLIKPHYVHTIVGNMVKRVLKIIRDEYTIALYGKSEYYDIEDSLQKMLITQQEEMDFNKEISSLKKSISANLRELQEECQRSPEVIAMQSEEHIHSDEIIMTFGYSRTVEKFLKAASKRNCEVVVVQGGPRSGGLELAKSLVESGISTTLIQTAAIFPVMSRVNKVIVGAHCIMANGGMKAICGVHQLALAAEYHSVPFYVLAPLFKVTPQFVSSSDEEGFNHMLSPEDLISFEDDELLRGVEIINPAYDYVPPENISLIIFNTGANSPSYVCRPLKELYHTDDHDL</sequence>
<comment type="similarity">
    <text evidence="2 9">Belongs to the eIF-2B alpha/beta/delta subunits family.</text>
</comment>
<keyword evidence="4 10" id="KW-0396">Initiation factor</keyword>
<dbReference type="InterPro" id="IPR042529">
    <property type="entry name" value="IF_2B-like_C"/>
</dbReference>
<dbReference type="InterPro" id="IPR051855">
    <property type="entry name" value="eIF2B_beta_subunit"/>
</dbReference>
<dbReference type="GO" id="GO:0005829">
    <property type="term" value="C:cytosol"/>
    <property type="evidence" value="ECO:0007669"/>
    <property type="project" value="UniProtKB-SubCell"/>
</dbReference>
<dbReference type="AlphaFoldDB" id="A0AAV4N232"/>
<dbReference type="EMBL" id="BPLR01020419">
    <property type="protein sequence ID" value="GIX78488.1"/>
    <property type="molecule type" value="Genomic_DNA"/>
</dbReference>
<keyword evidence="5" id="KW-0648">Protein biosynthesis</keyword>
<reference evidence="10 11" key="1">
    <citation type="submission" date="2021-06" db="EMBL/GenBank/DDBJ databases">
        <title>Caerostris extrusa draft genome.</title>
        <authorList>
            <person name="Kono N."/>
            <person name="Arakawa K."/>
        </authorList>
    </citation>
    <scope>NUCLEOTIDE SEQUENCE [LARGE SCALE GENOMIC DNA]</scope>
</reference>
<dbReference type="GO" id="GO:0003743">
    <property type="term" value="F:translation initiation factor activity"/>
    <property type="evidence" value="ECO:0007669"/>
    <property type="project" value="UniProtKB-KW"/>
</dbReference>
<evidence type="ECO:0000256" key="6">
    <source>
        <dbReference type="ARBA" id="ARBA00044122"/>
    </source>
</evidence>
<proteinExistence type="inferred from homology"/>
<protein>
    <recommendedName>
        <fullName evidence="6">Translation initiation factor eIF2B subunit beta</fullName>
    </recommendedName>
    <alternativeName>
        <fullName evidence="7">eIF2B GDP-GTP exchange factor subunit beta</fullName>
    </alternativeName>
</protein>
<evidence type="ECO:0000256" key="9">
    <source>
        <dbReference type="RuleBase" id="RU003814"/>
    </source>
</evidence>
<evidence type="ECO:0000256" key="2">
    <source>
        <dbReference type="ARBA" id="ARBA00007251"/>
    </source>
</evidence>
<evidence type="ECO:0000256" key="3">
    <source>
        <dbReference type="ARBA" id="ARBA00022490"/>
    </source>
</evidence>
<dbReference type="GO" id="GO:0005851">
    <property type="term" value="C:eukaryotic translation initiation factor 2B complex"/>
    <property type="evidence" value="ECO:0007669"/>
    <property type="project" value="TreeGrafter"/>
</dbReference>
<evidence type="ECO:0000256" key="1">
    <source>
        <dbReference type="ARBA" id="ARBA00004514"/>
    </source>
</evidence>
<dbReference type="PANTHER" id="PTHR45859:SF1">
    <property type="entry name" value="TRANSLATION INITIATION FACTOR EIF-2B SUBUNIT BETA"/>
    <property type="match status" value="1"/>
</dbReference>
<keyword evidence="3" id="KW-0963">Cytoplasm</keyword>
<evidence type="ECO:0000256" key="7">
    <source>
        <dbReference type="ARBA" id="ARBA00044228"/>
    </source>
</evidence>
<dbReference type="Pfam" id="PF01008">
    <property type="entry name" value="IF-2B"/>
    <property type="match status" value="1"/>
</dbReference>
<evidence type="ECO:0000256" key="5">
    <source>
        <dbReference type="ARBA" id="ARBA00022917"/>
    </source>
</evidence>
<evidence type="ECO:0000313" key="11">
    <source>
        <dbReference type="Proteomes" id="UP001054945"/>
    </source>
</evidence>